<dbReference type="EMBL" id="MRZV01000073">
    <property type="protein sequence ID" value="PIK59824.1"/>
    <property type="molecule type" value="Genomic_DNA"/>
</dbReference>
<comment type="catalytic activity">
    <reaction evidence="1">
        <text>ATP + H2O = ADP + phosphate + H(+)</text>
        <dbReference type="Rhea" id="RHEA:13065"/>
        <dbReference type="ChEBI" id="CHEBI:15377"/>
        <dbReference type="ChEBI" id="CHEBI:15378"/>
        <dbReference type="ChEBI" id="CHEBI:30616"/>
        <dbReference type="ChEBI" id="CHEBI:43474"/>
        <dbReference type="ChEBI" id="CHEBI:456216"/>
        <dbReference type="EC" id="5.6.2.3"/>
    </reaction>
</comment>
<feature type="domain" description="DNA helicase Pif1-like DEAD-box helicase" evidence="3">
    <location>
        <begin position="60"/>
        <end position="223"/>
    </location>
</feature>
<name>A0A2G8LHU5_STIJA</name>
<dbReference type="GO" id="GO:0005524">
    <property type="term" value="F:ATP binding"/>
    <property type="evidence" value="ECO:0007669"/>
    <property type="project" value="UniProtKB-KW"/>
</dbReference>
<evidence type="ECO:0000259" key="3">
    <source>
        <dbReference type="Pfam" id="PF05970"/>
    </source>
</evidence>
<reference evidence="4 5" key="1">
    <citation type="journal article" date="2017" name="PLoS Biol.">
        <title>The sea cucumber genome provides insights into morphological evolution and visceral regeneration.</title>
        <authorList>
            <person name="Zhang X."/>
            <person name="Sun L."/>
            <person name="Yuan J."/>
            <person name="Sun Y."/>
            <person name="Gao Y."/>
            <person name="Zhang L."/>
            <person name="Li S."/>
            <person name="Dai H."/>
            <person name="Hamel J.F."/>
            <person name="Liu C."/>
            <person name="Yu Y."/>
            <person name="Liu S."/>
            <person name="Lin W."/>
            <person name="Guo K."/>
            <person name="Jin S."/>
            <person name="Xu P."/>
            <person name="Storey K.B."/>
            <person name="Huan P."/>
            <person name="Zhang T."/>
            <person name="Zhou Y."/>
            <person name="Zhang J."/>
            <person name="Lin C."/>
            <person name="Li X."/>
            <person name="Xing L."/>
            <person name="Huo D."/>
            <person name="Sun M."/>
            <person name="Wang L."/>
            <person name="Mercier A."/>
            <person name="Li F."/>
            <person name="Yang H."/>
            <person name="Xiang J."/>
        </authorList>
    </citation>
    <scope>NUCLEOTIDE SEQUENCE [LARGE SCALE GENOMIC DNA]</scope>
    <source>
        <strain evidence="4">Shaxun</strain>
        <tissue evidence="4">Muscle</tissue>
    </source>
</reference>
<keyword evidence="1" id="KW-0234">DNA repair</keyword>
<comment type="caution">
    <text evidence="4">The sequence shown here is derived from an EMBL/GenBank/DDBJ whole genome shotgun (WGS) entry which is preliminary data.</text>
</comment>
<organism evidence="4 5">
    <name type="scientific">Stichopus japonicus</name>
    <name type="common">Sea cucumber</name>
    <dbReference type="NCBI Taxonomy" id="307972"/>
    <lineage>
        <taxon>Eukaryota</taxon>
        <taxon>Metazoa</taxon>
        <taxon>Echinodermata</taxon>
        <taxon>Eleutherozoa</taxon>
        <taxon>Echinozoa</taxon>
        <taxon>Holothuroidea</taxon>
        <taxon>Aspidochirotacea</taxon>
        <taxon>Aspidochirotida</taxon>
        <taxon>Stichopodidae</taxon>
        <taxon>Apostichopus</taxon>
    </lineage>
</organism>
<gene>
    <name evidence="4" type="ORF">BSL78_03279</name>
</gene>
<dbReference type="InterPro" id="IPR051055">
    <property type="entry name" value="PIF1_helicase"/>
</dbReference>
<evidence type="ECO:0000256" key="2">
    <source>
        <dbReference type="SAM" id="MobiDB-lite"/>
    </source>
</evidence>
<dbReference type="STRING" id="307972.A0A2G8LHU5"/>
<evidence type="ECO:0000313" key="5">
    <source>
        <dbReference type="Proteomes" id="UP000230750"/>
    </source>
</evidence>
<dbReference type="GO" id="GO:0016887">
    <property type="term" value="F:ATP hydrolysis activity"/>
    <property type="evidence" value="ECO:0007669"/>
    <property type="project" value="RHEA"/>
</dbReference>
<dbReference type="AlphaFoldDB" id="A0A2G8LHU5"/>
<dbReference type="GO" id="GO:0006310">
    <property type="term" value="P:DNA recombination"/>
    <property type="evidence" value="ECO:0007669"/>
    <property type="project" value="UniProtKB-KW"/>
</dbReference>
<dbReference type="EC" id="5.6.2.3" evidence="1"/>
<dbReference type="SUPFAM" id="SSF52540">
    <property type="entry name" value="P-loop containing nucleoside triphosphate hydrolases"/>
    <property type="match status" value="1"/>
</dbReference>
<sequence>MEKAHRDEKDKQQVKIPSNESPELYDIGQDIGIAVNSANIEELQKPRLPDSEYRTLVRSLNKKQKDFFYYVLHWCKTKQEPMYTFLTGGAGVGKSQVLKALYNALLKYYSSQPGSDPHDTHILLMAPTGKAAYGIKGSTIHSALLIPASQGFHYKALTSDKLNSLRVKFRNLKIIFIDEISMVGNGMFTYIDKRLQQIMSSNNIFGGVSIIAVGDLFQLKPVFDGWIFNDLTHDYGPLASN</sequence>
<dbReference type="Proteomes" id="UP000230750">
    <property type="component" value="Unassembled WGS sequence"/>
</dbReference>
<evidence type="ECO:0000256" key="1">
    <source>
        <dbReference type="RuleBase" id="RU363044"/>
    </source>
</evidence>
<accession>A0A2G8LHU5</accession>
<keyword evidence="1" id="KW-0347">Helicase</keyword>
<dbReference type="Gene3D" id="3.40.50.300">
    <property type="entry name" value="P-loop containing nucleotide triphosphate hydrolases"/>
    <property type="match status" value="1"/>
</dbReference>
<keyword evidence="1" id="KW-0227">DNA damage</keyword>
<keyword evidence="1" id="KW-0378">Hydrolase</keyword>
<keyword evidence="1" id="KW-0233">DNA recombination</keyword>
<comment type="similarity">
    <text evidence="1">Belongs to the helicase family.</text>
</comment>
<feature type="compositionally biased region" description="Basic and acidic residues" evidence="2">
    <location>
        <begin position="1"/>
        <end position="13"/>
    </location>
</feature>
<dbReference type="PANTHER" id="PTHR47642">
    <property type="entry name" value="ATP-DEPENDENT DNA HELICASE"/>
    <property type="match status" value="1"/>
</dbReference>
<dbReference type="InterPro" id="IPR027417">
    <property type="entry name" value="P-loop_NTPase"/>
</dbReference>
<dbReference type="GO" id="GO:0006281">
    <property type="term" value="P:DNA repair"/>
    <property type="evidence" value="ECO:0007669"/>
    <property type="project" value="UniProtKB-KW"/>
</dbReference>
<dbReference type="GO" id="GO:0043139">
    <property type="term" value="F:5'-3' DNA helicase activity"/>
    <property type="evidence" value="ECO:0007669"/>
    <property type="project" value="UniProtKB-EC"/>
</dbReference>
<dbReference type="Pfam" id="PF05970">
    <property type="entry name" value="PIF1"/>
    <property type="match status" value="1"/>
</dbReference>
<keyword evidence="5" id="KW-1185">Reference proteome</keyword>
<protein>
    <recommendedName>
        <fullName evidence="1">ATP-dependent DNA helicase</fullName>
        <ecNumber evidence="1">5.6.2.3</ecNumber>
    </recommendedName>
</protein>
<keyword evidence="1" id="KW-0067">ATP-binding</keyword>
<keyword evidence="1" id="KW-0547">Nucleotide-binding</keyword>
<feature type="region of interest" description="Disordered" evidence="2">
    <location>
        <begin position="1"/>
        <end position="23"/>
    </location>
</feature>
<proteinExistence type="inferred from homology"/>
<dbReference type="InterPro" id="IPR010285">
    <property type="entry name" value="DNA_helicase_pif1-like_DEAD"/>
</dbReference>
<dbReference type="GO" id="GO:0000723">
    <property type="term" value="P:telomere maintenance"/>
    <property type="evidence" value="ECO:0007669"/>
    <property type="project" value="InterPro"/>
</dbReference>
<dbReference type="PANTHER" id="PTHR47642:SF5">
    <property type="entry name" value="ATP-DEPENDENT DNA HELICASE"/>
    <property type="match status" value="1"/>
</dbReference>
<dbReference type="OrthoDB" id="10055762at2759"/>
<evidence type="ECO:0000313" key="4">
    <source>
        <dbReference type="EMBL" id="PIK59824.1"/>
    </source>
</evidence>
<comment type="cofactor">
    <cofactor evidence="1">
        <name>Mg(2+)</name>
        <dbReference type="ChEBI" id="CHEBI:18420"/>
    </cofactor>
</comment>